<dbReference type="AlphaFoldDB" id="A0A2T7ENJ8"/>
<dbReference type="EMBL" id="CM009750">
    <property type="protein sequence ID" value="PUZ69400.1"/>
    <property type="molecule type" value="Genomic_DNA"/>
</dbReference>
<feature type="region of interest" description="Disordered" evidence="1">
    <location>
        <begin position="111"/>
        <end position="132"/>
    </location>
</feature>
<gene>
    <name evidence="2" type="ORF">GQ55_2G104800</name>
</gene>
<accession>A0A2T7ENJ8</accession>
<keyword evidence="3" id="KW-1185">Reference proteome</keyword>
<feature type="region of interest" description="Disordered" evidence="1">
    <location>
        <begin position="31"/>
        <end position="95"/>
    </location>
</feature>
<feature type="compositionally biased region" description="Basic and acidic residues" evidence="1">
    <location>
        <begin position="113"/>
        <end position="123"/>
    </location>
</feature>
<evidence type="ECO:0000313" key="2">
    <source>
        <dbReference type="EMBL" id="PUZ69400.1"/>
    </source>
</evidence>
<feature type="compositionally biased region" description="Basic residues" evidence="1">
    <location>
        <begin position="52"/>
        <end position="65"/>
    </location>
</feature>
<dbReference type="Proteomes" id="UP000244336">
    <property type="component" value="Chromosome 2"/>
</dbReference>
<proteinExistence type="predicted"/>
<evidence type="ECO:0000256" key="1">
    <source>
        <dbReference type="SAM" id="MobiDB-lite"/>
    </source>
</evidence>
<name>A0A2T7ENJ8_9POAL</name>
<organism evidence="2 3">
    <name type="scientific">Panicum hallii var. hallii</name>
    <dbReference type="NCBI Taxonomy" id="1504633"/>
    <lineage>
        <taxon>Eukaryota</taxon>
        <taxon>Viridiplantae</taxon>
        <taxon>Streptophyta</taxon>
        <taxon>Embryophyta</taxon>
        <taxon>Tracheophyta</taxon>
        <taxon>Spermatophyta</taxon>
        <taxon>Magnoliopsida</taxon>
        <taxon>Liliopsida</taxon>
        <taxon>Poales</taxon>
        <taxon>Poaceae</taxon>
        <taxon>PACMAD clade</taxon>
        <taxon>Panicoideae</taxon>
        <taxon>Panicodae</taxon>
        <taxon>Paniceae</taxon>
        <taxon>Panicinae</taxon>
        <taxon>Panicum</taxon>
        <taxon>Panicum sect. Panicum</taxon>
    </lineage>
</organism>
<reference evidence="2 3" key="1">
    <citation type="submission" date="2018-04" db="EMBL/GenBank/DDBJ databases">
        <title>WGS assembly of Panicum hallii var. hallii HAL2.</title>
        <authorList>
            <person name="Lovell J."/>
            <person name="Jenkins J."/>
            <person name="Lowry D."/>
            <person name="Mamidi S."/>
            <person name="Sreedasyam A."/>
            <person name="Weng X."/>
            <person name="Barry K."/>
            <person name="Bonette J."/>
            <person name="Campitelli B."/>
            <person name="Daum C."/>
            <person name="Gordon S."/>
            <person name="Gould B."/>
            <person name="Lipzen A."/>
            <person name="MacQueen A."/>
            <person name="Palacio-Mejia J."/>
            <person name="Plott C."/>
            <person name="Shakirov E."/>
            <person name="Shu S."/>
            <person name="Yoshinaga Y."/>
            <person name="Zane M."/>
            <person name="Rokhsar D."/>
            <person name="Grimwood J."/>
            <person name="Schmutz J."/>
            <person name="Juenger T."/>
        </authorList>
    </citation>
    <scope>NUCLEOTIDE SEQUENCE [LARGE SCALE GENOMIC DNA]</scope>
    <source>
        <strain evidence="3">cv. HAL2</strain>
    </source>
</reference>
<protein>
    <submittedName>
        <fullName evidence="2">Uncharacterized protein</fullName>
    </submittedName>
</protein>
<sequence length="210" mass="23747">MLFIRRKPRPAYMTRIDTHSYSIPQLNFARMTTRQQRRGKERRPADLQSRRWSLRRRRRRPRLGQRRGGSGSRAQGPPRMPRGSSAGARLPPAAGMLPPTCSTWCTPTSSRRFGHDGEEHSEAPRPPCSALRDGVPKVRRRAVQASGVHRRRRRGVLRPRHACTVLRNLMALEDMAARRRRPVTAEDATGRRASWTAAHVRAGPAGAPHA</sequence>
<dbReference type="Gramene" id="PUZ69400">
    <property type="protein sequence ID" value="PUZ69400"/>
    <property type="gene ID" value="GQ55_2G104800"/>
</dbReference>
<evidence type="ECO:0000313" key="3">
    <source>
        <dbReference type="Proteomes" id="UP000244336"/>
    </source>
</evidence>